<evidence type="ECO:0000256" key="6">
    <source>
        <dbReference type="ARBA" id="ARBA00023237"/>
    </source>
</evidence>
<dbReference type="Gene3D" id="2.40.170.20">
    <property type="entry name" value="TonB-dependent receptor, beta-barrel domain"/>
    <property type="match status" value="1"/>
</dbReference>
<evidence type="ECO:0000256" key="3">
    <source>
        <dbReference type="ARBA" id="ARBA00022452"/>
    </source>
</evidence>
<evidence type="ECO:0000313" key="10">
    <source>
        <dbReference type="Proteomes" id="UP000594749"/>
    </source>
</evidence>
<sequence length="813" mass="94055">MKKVIFCLFLINFCFSEEIILDEIVVASKEDKKPFNSSTFLDRKSINLITSKDGSITELLKTNPNITFNKNARNSTESGEISPKDISINGASHYQNNFLVDNLNFNDDINPTGNKTLFKSVWRGPALGTQAINLNADLLQSIEVFDNAVSAKYGDFQGGVIKAKTKDPSRNFSGIISYGYTNGNLEKTFIDEKVKKNYENSRGWMDKSDFSKNKFRFGIQGYASENFGLLFDYTRNSSLIKHKTKSSILDPKIANFPNEKRINENYFLKAILNASENFTLKPSFLYARQKSVGFIEDDINSKMDNIFGGYALNLDADLALNGVFIEQNLNYSEFESSRYFDFKDGLYIYKKSNLKNWGAGKTSTYGGLGDIKQVQKTFNYKLDLSFDEKNIGKTSHKFITGFEYIHKTGSHKTLTPVKEYNFTKLPNNYRCKNGNLTCINDDSFDGFGQFANSLWYYGDVDNKIKMSQISLYLEDEINYDKFTIRPGIRIQRDSLTKDFYKAFRFVSQYEFINENFIGFGLNRYYGRNIFANKLYNDTFIHQKDLTRNHPDDEWKFISNNTNSYLTTRLKLPYDDEFSLFYKGEIDNFSLNLKYIKRKSKDEIVAKSRSKAGLGALNGFDKEYAIYSNDGKTNSDIYTFSIKNKEPFIILNTKNNFELSFSHTKRKRNFNDYTDKDIDKNVLYNGDVIKSGDLPVVDYYFPNSLKFSHNTKISDFTISNFITYNDKSSALIRGFNRDKKMISYEKVDISSFWTWDMRINYSKNLNKNVNFFANLDINNILNKKYAVNKNVFGSEIYDVFDPGRNIWLEAGLRW</sequence>
<dbReference type="GO" id="GO:0009279">
    <property type="term" value="C:cell outer membrane"/>
    <property type="evidence" value="ECO:0007669"/>
    <property type="project" value="UniProtKB-SubCell"/>
</dbReference>
<accession>A0A7M1LFI8</accession>
<feature type="domain" description="TonB-dependent receptor plug" evidence="8">
    <location>
        <begin position="51"/>
        <end position="158"/>
    </location>
</feature>
<evidence type="ECO:0000256" key="4">
    <source>
        <dbReference type="ARBA" id="ARBA00022692"/>
    </source>
</evidence>
<reference evidence="9 10" key="1">
    <citation type="submission" date="2020-10" db="EMBL/GenBank/DDBJ databases">
        <title>Campylobacter and Helicobacter PacBio genomes.</title>
        <authorList>
            <person name="Lane C."/>
        </authorList>
    </citation>
    <scope>NUCLEOTIDE SEQUENCE [LARGE SCALE GENOMIC DNA]</scope>
    <source>
        <strain evidence="9 10">2016D-0077</strain>
    </source>
</reference>
<keyword evidence="9" id="KW-0675">Receptor</keyword>
<gene>
    <name evidence="9" type="ORF">IMC76_00265</name>
</gene>
<evidence type="ECO:0000256" key="2">
    <source>
        <dbReference type="ARBA" id="ARBA00022448"/>
    </source>
</evidence>
<keyword evidence="10" id="KW-1185">Reference proteome</keyword>
<evidence type="ECO:0000256" key="7">
    <source>
        <dbReference type="PROSITE-ProRule" id="PRU01360"/>
    </source>
</evidence>
<dbReference type="InterPro" id="IPR037066">
    <property type="entry name" value="Plug_dom_sf"/>
</dbReference>
<evidence type="ECO:0000256" key="5">
    <source>
        <dbReference type="ARBA" id="ARBA00023136"/>
    </source>
</evidence>
<evidence type="ECO:0000259" key="8">
    <source>
        <dbReference type="Pfam" id="PF07715"/>
    </source>
</evidence>
<protein>
    <submittedName>
        <fullName evidence="9">TonB-dependent receptor plug domain-containing protein</fullName>
    </submittedName>
</protein>
<evidence type="ECO:0000256" key="1">
    <source>
        <dbReference type="ARBA" id="ARBA00004571"/>
    </source>
</evidence>
<dbReference type="PROSITE" id="PS52016">
    <property type="entry name" value="TONB_DEPENDENT_REC_3"/>
    <property type="match status" value="1"/>
</dbReference>
<keyword evidence="6 7" id="KW-0998">Cell outer membrane</keyword>
<dbReference type="EMBL" id="CP063078">
    <property type="protein sequence ID" value="QOQ87298.1"/>
    <property type="molecule type" value="Genomic_DNA"/>
</dbReference>
<keyword evidence="3 7" id="KW-1134">Transmembrane beta strand</keyword>
<dbReference type="AlphaFoldDB" id="A0A7M1LFI8"/>
<comment type="similarity">
    <text evidence="7">Belongs to the TonB-dependent receptor family.</text>
</comment>
<organism evidence="9 10">
    <name type="scientific">Campylobacter corcagiensis</name>
    <dbReference type="NCBI Taxonomy" id="1448857"/>
    <lineage>
        <taxon>Bacteria</taxon>
        <taxon>Pseudomonadati</taxon>
        <taxon>Campylobacterota</taxon>
        <taxon>Epsilonproteobacteria</taxon>
        <taxon>Campylobacterales</taxon>
        <taxon>Campylobacteraceae</taxon>
        <taxon>Campylobacter</taxon>
    </lineage>
</organism>
<proteinExistence type="inferred from homology"/>
<dbReference type="Gene3D" id="2.170.130.10">
    <property type="entry name" value="TonB-dependent receptor, plug domain"/>
    <property type="match status" value="1"/>
</dbReference>
<comment type="subcellular location">
    <subcellularLocation>
        <location evidence="1 7">Cell outer membrane</location>
        <topology evidence="1 7">Multi-pass membrane protein</topology>
    </subcellularLocation>
</comment>
<dbReference type="RefSeq" id="WP_025803864.1">
    <property type="nucleotide sequence ID" value="NZ_CP053842.1"/>
</dbReference>
<keyword evidence="2 7" id="KW-0813">Transport</keyword>
<keyword evidence="4 7" id="KW-0812">Transmembrane</keyword>
<dbReference type="InterPro" id="IPR036942">
    <property type="entry name" value="Beta-barrel_TonB_sf"/>
</dbReference>
<dbReference type="Pfam" id="PF07715">
    <property type="entry name" value="Plug"/>
    <property type="match status" value="1"/>
</dbReference>
<dbReference type="SUPFAM" id="SSF56935">
    <property type="entry name" value="Porins"/>
    <property type="match status" value="1"/>
</dbReference>
<dbReference type="InterPro" id="IPR039426">
    <property type="entry name" value="TonB-dep_rcpt-like"/>
</dbReference>
<evidence type="ECO:0000313" key="9">
    <source>
        <dbReference type="EMBL" id="QOQ87298.1"/>
    </source>
</evidence>
<dbReference type="OrthoDB" id="9766643at2"/>
<name>A0A7M1LFI8_9BACT</name>
<dbReference type="InterPro" id="IPR012910">
    <property type="entry name" value="Plug_dom"/>
</dbReference>
<dbReference type="Proteomes" id="UP000594749">
    <property type="component" value="Chromosome"/>
</dbReference>
<keyword evidence="5 7" id="KW-0472">Membrane</keyword>